<feature type="transmembrane region" description="Helical" evidence="4">
    <location>
        <begin position="159"/>
        <end position="179"/>
    </location>
</feature>
<dbReference type="InterPro" id="IPR025660">
    <property type="entry name" value="Pept_his_AS"/>
</dbReference>
<keyword evidence="7" id="KW-1185">Reference proteome</keyword>
<evidence type="ECO:0000256" key="2">
    <source>
        <dbReference type="ARBA" id="ARBA00023145"/>
    </source>
</evidence>
<sequence length="230" mass="25321">MVSGKTPKVYLNYPSVVTSVNDRSSFEERRDLVMAAVSTQPITTTMKSQCDIISSYRSGVLTHDSGCECCDSSCIDHAVVIVGYDTNAEVPYWKLRNSWGPTWGEEGHFRVAMDDPGCGWGLFGMLAESAIMQDAYSSLEELPERPGWWETAQTWQKALVIFGSLLGFLCVCSIIWGLWQQRRAKKSMGSTQAENHQSDEPNGQVAATKDASEKVEAMSGNDTIGLETNA</sequence>
<name>A0ABD3PHH0_9STRA</name>
<evidence type="ECO:0000256" key="4">
    <source>
        <dbReference type="SAM" id="Phobius"/>
    </source>
</evidence>
<evidence type="ECO:0000259" key="5">
    <source>
        <dbReference type="Pfam" id="PF00112"/>
    </source>
</evidence>
<dbReference type="AlphaFoldDB" id="A0ABD3PHH0"/>
<evidence type="ECO:0000256" key="3">
    <source>
        <dbReference type="SAM" id="MobiDB-lite"/>
    </source>
</evidence>
<evidence type="ECO:0000313" key="7">
    <source>
        <dbReference type="Proteomes" id="UP001516023"/>
    </source>
</evidence>
<dbReference type="SUPFAM" id="SSF54001">
    <property type="entry name" value="Cysteine proteinases"/>
    <property type="match status" value="1"/>
</dbReference>
<evidence type="ECO:0000313" key="6">
    <source>
        <dbReference type="EMBL" id="KAL3787483.1"/>
    </source>
</evidence>
<gene>
    <name evidence="6" type="ORF">HJC23_001133</name>
</gene>
<evidence type="ECO:0000256" key="1">
    <source>
        <dbReference type="ARBA" id="ARBA00008455"/>
    </source>
</evidence>
<dbReference type="Gene3D" id="3.90.70.10">
    <property type="entry name" value="Cysteine proteinases"/>
    <property type="match status" value="1"/>
</dbReference>
<comment type="caution">
    <text evidence="6">The sequence shown here is derived from an EMBL/GenBank/DDBJ whole genome shotgun (WGS) entry which is preliminary data.</text>
</comment>
<feature type="compositionally biased region" description="Polar residues" evidence="3">
    <location>
        <begin position="220"/>
        <end position="230"/>
    </location>
</feature>
<keyword evidence="2" id="KW-0865">Zymogen</keyword>
<dbReference type="InterPro" id="IPR000668">
    <property type="entry name" value="Peptidase_C1A_C"/>
</dbReference>
<dbReference type="Proteomes" id="UP001516023">
    <property type="component" value="Unassembled WGS sequence"/>
</dbReference>
<organism evidence="6 7">
    <name type="scientific">Cyclotella cryptica</name>
    <dbReference type="NCBI Taxonomy" id="29204"/>
    <lineage>
        <taxon>Eukaryota</taxon>
        <taxon>Sar</taxon>
        <taxon>Stramenopiles</taxon>
        <taxon>Ochrophyta</taxon>
        <taxon>Bacillariophyta</taxon>
        <taxon>Coscinodiscophyceae</taxon>
        <taxon>Thalassiosirophycidae</taxon>
        <taxon>Stephanodiscales</taxon>
        <taxon>Stephanodiscaceae</taxon>
        <taxon>Cyclotella</taxon>
    </lineage>
</organism>
<dbReference type="PROSITE" id="PS00639">
    <property type="entry name" value="THIOL_PROTEASE_HIS"/>
    <property type="match status" value="1"/>
</dbReference>
<protein>
    <recommendedName>
        <fullName evidence="5">Peptidase C1A papain C-terminal domain-containing protein</fullName>
    </recommendedName>
</protein>
<dbReference type="InterPro" id="IPR013128">
    <property type="entry name" value="Peptidase_C1A"/>
</dbReference>
<reference evidence="6 7" key="1">
    <citation type="journal article" date="2020" name="G3 (Bethesda)">
        <title>Improved Reference Genome for Cyclotella cryptica CCMP332, a Model for Cell Wall Morphogenesis, Salinity Adaptation, and Lipid Production in Diatoms (Bacillariophyta).</title>
        <authorList>
            <person name="Roberts W.R."/>
            <person name="Downey K.M."/>
            <person name="Ruck E.C."/>
            <person name="Traller J.C."/>
            <person name="Alverson A.J."/>
        </authorList>
    </citation>
    <scope>NUCLEOTIDE SEQUENCE [LARGE SCALE GENOMIC DNA]</scope>
    <source>
        <strain evidence="6 7">CCMP332</strain>
    </source>
</reference>
<keyword evidence="4" id="KW-0472">Membrane</keyword>
<dbReference type="EMBL" id="JABMIG020000174">
    <property type="protein sequence ID" value="KAL3787483.1"/>
    <property type="molecule type" value="Genomic_DNA"/>
</dbReference>
<dbReference type="InterPro" id="IPR038765">
    <property type="entry name" value="Papain-like_cys_pep_sf"/>
</dbReference>
<accession>A0ABD3PHH0</accession>
<comment type="similarity">
    <text evidence="1">Belongs to the peptidase C1 family.</text>
</comment>
<keyword evidence="4" id="KW-1133">Transmembrane helix</keyword>
<feature type="domain" description="Peptidase C1A papain C-terminal" evidence="5">
    <location>
        <begin position="18"/>
        <end position="119"/>
    </location>
</feature>
<feature type="region of interest" description="Disordered" evidence="3">
    <location>
        <begin position="189"/>
        <end position="230"/>
    </location>
</feature>
<proteinExistence type="inferred from homology"/>
<dbReference type="PANTHER" id="PTHR12411">
    <property type="entry name" value="CYSTEINE PROTEASE FAMILY C1-RELATED"/>
    <property type="match status" value="1"/>
</dbReference>
<keyword evidence="4" id="KW-0812">Transmembrane</keyword>
<dbReference type="Pfam" id="PF00112">
    <property type="entry name" value="Peptidase_C1"/>
    <property type="match status" value="1"/>
</dbReference>